<keyword evidence="7" id="KW-0998">Cell outer membrane</keyword>
<evidence type="ECO:0000313" key="10">
    <source>
        <dbReference type="EMBL" id="MDN0021754.1"/>
    </source>
</evidence>
<comment type="subcellular location">
    <subcellularLocation>
        <location evidence="1">Cell outer membrane</location>
        <topology evidence="1">Multi-pass membrane protein</topology>
    </subcellularLocation>
</comment>
<evidence type="ECO:0000256" key="6">
    <source>
        <dbReference type="ARBA" id="ARBA00023136"/>
    </source>
</evidence>
<dbReference type="EMBL" id="JAUEIF010000001">
    <property type="protein sequence ID" value="MDN0024250.1"/>
    <property type="molecule type" value="Genomic_DNA"/>
</dbReference>
<evidence type="ECO:0000256" key="3">
    <source>
        <dbReference type="ARBA" id="ARBA00022452"/>
    </source>
</evidence>
<protein>
    <submittedName>
        <fullName evidence="11">TonB-dependent receptor plug domain-containing protein</fullName>
    </submittedName>
</protein>
<dbReference type="InterPro" id="IPR037066">
    <property type="entry name" value="Plug_dom_sf"/>
</dbReference>
<dbReference type="PANTHER" id="PTHR30069:SF29">
    <property type="entry name" value="HEMOGLOBIN AND HEMOGLOBIN-HAPTOGLOBIN-BINDING PROTEIN 1-RELATED"/>
    <property type="match status" value="1"/>
</dbReference>
<dbReference type="PANTHER" id="PTHR30069">
    <property type="entry name" value="TONB-DEPENDENT OUTER MEMBRANE RECEPTOR"/>
    <property type="match status" value="1"/>
</dbReference>
<dbReference type="EMBL" id="JAUEIE010000001">
    <property type="protein sequence ID" value="MDN0021754.1"/>
    <property type="molecule type" value="Genomic_DNA"/>
</dbReference>
<evidence type="ECO:0000313" key="11">
    <source>
        <dbReference type="EMBL" id="MDN0024250.1"/>
    </source>
</evidence>
<proteinExistence type="predicted"/>
<dbReference type="InterPro" id="IPR039426">
    <property type="entry name" value="TonB-dep_rcpt-like"/>
</dbReference>
<dbReference type="Proteomes" id="UP001167831">
    <property type="component" value="Unassembled WGS sequence"/>
</dbReference>
<dbReference type="GO" id="GO:0009279">
    <property type="term" value="C:cell outer membrane"/>
    <property type="evidence" value="ECO:0007669"/>
    <property type="project" value="UniProtKB-SubCell"/>
</dbReference>
<dbReference type="GO" id="GO:0015344">
    <property type="term" value="F:siderophore uptake transmembrane transporter activity"/>
    <property type="evidence" value="ECO:0007669"/>
    <property type="project" value="TreeGrafter"/>
</dbReference>
<feature type="domain" description="TonB-dependent receptor plug" evidence="9">
    <location>
        <begin position="49"/>
        <end position="136"/>
    </location>
</feature>
<evidence type="ECO:0000313" key="12">
    <source>
        <dbReference type="Proteomes" id="UP001167831"/>
    </source>
</evidence>
<keyword evidence="4" id="KW-0812">Transmembrane</keyword>
<keyword evidence="11" id="KW-0675">Receptor</keyword>
<evidence type="ECO:0000256" key="7">
    <source>
        <dbReference type="ARBA" id="ARBA00023237"/>
    </source>
</evidence>
<evidence type="ECO:0000259" key="9">
    <source>
        <dbReference type="Pfam" id="PF07715"/>
    </source>
</evidence>
<organism evidence="11 13">
    <name type="scientific">Leyella lascolaii</name>
    <dbReference type="NCBI Taxonomy" id="1776379"/>
    <lineage>
        <taxon>Bacteria</taxon>
        <taxon>Pseudomonadati</taxon>
        <taxon>Bacteroidota</taxon>
        <taxon>Bacteroidia</taxon>
        <taxon>Bacteroidales</taxon>
        <taxon>Prevotellaceae</taxon>
        <taxon>Leyella</taxon>
    </lineage>
</organism>
<dbReference type="Pfam" id="PF07715">
    <property type="entry name" value="Plug"/>
    <property type="match status" value="1"/>
</dbReference>
<evidence type="ECO:0000256" key="1">
    <source>
        <dbReference type="ARBA" id="ARBA00004571"/>
    </source>
</evidence>
<feature type="chain" id="PRO_5043443017" evidence="8">
    <location>
        <begin position="20"/>
        <end position="666"/>
    </location>
</feature>
<feature type="signal peptide" evidence="8">
    <location>
        <begin position="1"/>
        <end position="19"/>
    </location>
</feature>
<keyword evidence="2" id="KW-0813">Transport</keyword>
<dbReference type="Gene3D" id="2.170.130.10">
    <property type="entry name" value="TonB-dependent receptor, plug domain"/>
    <property type="match status" value="1"/>
</dbReference>
<comment type="caution">
    <text evidence="11">The sequence shown here is derived from an EMBL/GenBank/DDBJ whole genome shotgun (WGS) entry which is preliminary data.</text>
</comment>
<dbReference type="Gene3D" id="2.40.170.20">
    <property type="entry name" value="TonB-dependent receptor, beta-barrel domain"/>
    <property type="match status" value="1"/>
</dbReference>
<reference evidence="11" key="1">
    <citation type="submission" date="2023-06" db="EMBL/GenBank/DDBJ databases">
        <authorList>
            <person name="Zeman M."/>
            <person name="Kubasova T."/>
            <person name="Jahodarova E."/>
            <person name="Nykrynova M."/>
            <person name="Rychlik I."/>
        </authorList>
    </citation>
    <scope>NUCLEOTIDE SEQUENCE</scope>
    <source>
        <strain evidence="11">ET15</strain>
        <strain evidence="10">ET37</strain>
    </source>
</reference>
<keyword evidence="5 8" id="KW-0732">Signal</keyword>
<sequence length="666" mass="74081">MNILVLSAALAAVSTGVCAQTPSDSLGGGVRHIGGVEVTARRIDRTVRSARPVQTVGGDELERAGIYTLSDAVKRFAGANVRDYGGIGGMKTVSVRNLGAGHTAVSYDGVTVSNTQAGQIDLSRFTTDNVQNVTLTLGEDDDVMQPARHRASAAVLSITGRKPVFADGRDWSLRTRVRSGSWGLLSPQLRYWQRLGDSLTLSLDGTYMRADGRYPYELPNGAERLTDKRHNTDIYSWQGEANLYALLPRGSRLDVKAQWFSSSRGLPGAVILYNTRKSHEHMWDEEFFVQSVYGQDIGRRMKLEARAKYVSSWNRYADTDVKYPGGRHVETYRQNEYYASATIGWFPFRGLSLSLAQDAFVNTLSSNTENHAAPRRLTSLTALTARWTAGRAEIGAGLVATWATEHVEHGDRPSDRRRLSPSAAFSLRLLRNEALYLRAMYKHTFRLPAFNDMYYARSGTSTLVPEKAEELNVGLAWTSRPTGCLAYVRLTADCFHNSVKDKIVAFPTLYVWKMANFGKVRINGLDATIAARVEPSGGFAVELGASYMLQEALDVTDPSALYYKSQIPYTPRHSGNAVLAVLTPWADITYSVQMCGSRYAMQQNTREYEIDGYAEHTVSVNRTFRFRRWSATLNAAVRNLTDCRYEVIRYYPMPGRSVELTATFGL</sequence>
<keyword evidence="3" id="KW-1134">Transmembrane beta strand</keyword>
<dbReference type="RefSeq" id="WP_289824529.1">
    <property type="nucleotide sequence ID" value="NZ_JAUEIE010000001.1"/>
</dbReference>
<dbReference type="InterPro" id="IPR012910">
    <property type="entry name" value="Plug_dom"/>
</dbReference>
<evidence type="ECO:0000256" key="8">
    <source>
        <dbReference type="SAM" id="SignalP"/>
    </source>
</evidence>
<reference evidence="11" key="2">
    <citation type="submission" date="2023-08" db="EMBL/GenBank/DDBJ databases">
        <title>Identification and characterization of horizontal gene transfer across gut microbiota members of farm animals based on homology search.</title>
        <authorList>
            <person name="Schwarzerova J."/>
            <person name="Nykrynova M."/>
            <person name="Jureckova K."/>
            <person name="Cejkova D."/>
            <person name="Rychlik I."/>
        </authorList>
    </citation>
    <scope>NUCLEOTIDE SEQUENCE</scope>
    <source>
        <strain evidence="11">ET15</strain>
        <strain evidence="10">ET37</strain>
    </source>
</reference>
<dbReference type="Proteomes" id="UP001168478">
    <property type="component" value="Unassembled WGS sequence"/>
</dbReference>
<accession>A0AAW7JN36</accession>
<gene>
    <name evidence="10" type="ORF">QVN81_01760</name>
    <name evidence="11" type="ORF">QVN84_01750</name>
</gene>
<dbReference type="AlphaFoldDB" id="A0AAW7JN36"/>
<evidence type="ECO:0000256" key="4">
    <source>
        <dbReference type="ARBA" id="ARBA00022692"/>
    </source>
</evidence>
<evidence type="ECO:0000256" key="2">
    <source>
        <dbReference type="ARBA" id="ARBA00022448"/>
    </source>
</evidence>
<dbReference type="InterPro" id="IPR036942">
    <property type="entry name" value="Beta-barrel_TonB_sf"/>
</dbReference>
<keyword evidence="12" id="KW-1185">Reference proteome</keyword>
<keyword evidence="6" id="KW-0472">Membrane</keyword>
<name>A0AAW7JN36_9BACT</name>
<evidence type="ECO:0000313" key="13">
    <source>
        <dbReference type="Proteomes" id="UP001168478"/>
    </source>
</evidence>
<dbReference type="GO" id="GO:0044718">
    <property type="term" value="P:siderophore transmembrane transport"/>
    <property type="evidence" value="ECO:0007669"/>
    <property type="project" value="TreeGrafter"/>
</dbReference>
<dbReference type="SUPFAM" id="SSF56935">
    <property type="entry name" value="Porins"/>
    <property type="match status" value="1"/>
</dbReference>
<evidence type="ECO:0000256" key="5">
    <source>
        <dbReference type="ARBA" id="ARBA00022729"/>
    </source>
</evidence>